<dbReference type="EMBL" id="CP028843">
    <property type="protein sequence ID" value="AWB24296.1"/>
    <property type="molecule type" value="Genomic_DNA"/>
</dbReference>
<keyword evidence="3" id="KW-1185">Reference proteome</keyword>
<feature type="signal peptide" evidence="1">
    <location>
        <begin position="1"/>
        <end position="26"/>
    </location>
</feature>
<gene>
    <name evidence="2" type="ORF">DA075_28310</name>
</gene>
<organism evidence="2 3">
    <name type="scientific">Methylobacterium currus</name>
    <dbReference type="NCBI Taxonomy" id="2051553"/>
    <lineage>
        <taxon>Bacteria</taxon>
        <taxon>Pseudomonadati</taxon>
        <taxon>Pseudomonadota</taxon>
        <taxon>Alphaproteobacteria</taxon>
        <taxon>Hyphomicrobiales</taxon>
        <taxon>Methylobacteriaceae</taxon>
        <taxon>Methylobacterium</taxon>
    </lineage>
</organism>
<reference evidence="2 3" key="1">
    <citation type="submission" date="2018-04" db="EMBL/GenBank/DDBJ databases">
        <title>Methylobacterium sp. PR1016A genome.</title>
        <authorList>
            <person name="Park W."/>
        </authorList>
    </citation>
    <scope>NUCLEOTIDE SEQUENCE [LARGE SCALE GENOMIC DNA]</scope>
    <source>
        <strain evidence="2 3">PR1016A</strain>
    </source>
</reference>
<feature type="chain" id="PRO_5015339831" description="Transporter" evidence="1">
    <location>
        <begin position="27"/>
        <end position="282"/>
    </location>
</feature>
<evidence type="ECO:0008006" key="4">
    <source>
        <dbReference type="Google" id="ProtNLM"/>
    </source>
</evidence>
<dbReference type="PROSITE" id="PS51257">
    <property type="entry name" value="PROKAR_LIPOPROTEIN"/>
    <property type="match status" value="1"/>
</dbReference>
<dbReference type="RefSeq" id="WP_099956036.1">
    <property type="nucleotide sequence ID" value="NZ_CP028843.1"/>
</dbReference>
<dbReference type="OrthoDB" id="7977750at2"/>
<name>A0A2R4WRX6_9HYPH</name>
<dbReference type="AlphaFoldDB" id="A0A2R4WRX6"/>
<proteinExistence type="predicted"/>
<evidence type="ECO:0000256" key="1">
    <source>
        <dbReference type="SAM" id="SignalP"/>
    </source>
</evidence>
<accession>A0A2R4WRX6</accession>
<evidence type="ECO:0000313" key="3">
    <source>
        <dbReference type="Proteomes" id="UP000244755"/>
    </source>
</evidence>
<protein>
    <recommendedName>
        <fullName evidence="4">Transporter</fullName>
    </recommendedName>
</protein>
<dbReference type="KEGG" id="mee:DA075_28310"/>
<evidence type="ECO:0000313" key="2">
    <source>
        <dbReference type="EMBL" id="AWB24296.1"/>
    </source>
</evidence>
<sequence>MKHHVRLAAGAAAFAIIACDALPVRAADHTNLEQGLPVVIEDAYPIKENGLEIQGYLRYDRVPRSDPDGRSRLFVVPRVEWGATKNFQLSVETPYAVGDASETKQGAATVQGLYNLNTESLYLPAFAVAAGVSRPYGYRNGGTETELKFLATKSLGTPDPEGTSPFSYVPRQIHFNASWFHNFDPLTGRDAERTDRYRVGVAYSQPVTNELVVVADVYRETDRDRRRASNMAEVGVRYLLTPQTVLSGSAGVGFGGDRNQDFRFVAGIQHTLSYPFSFDPPR</sequence>
<dbReference type="SUPFAM" id="SSF56935">
    <property type="entry name" value="Porins"/>
    <property type="match status" value="1"/>
</dbReference>
<dbReference type="Proteomes" id="UP000244755">
    <property type="component" value="Chromosome 1"/>
</dbReference>
<keyword evidence="1" id="KW-0732">Signal</keyword>